<reference evidence="7" key="1">
    <citation type="journal article" date="2019" name="Int. J. Syst. Evol. Microbiol.">
        <title>The Global Catalogue of Microorganisms (GCM) 10K type strain sequencing project: providing services to taxonomists for standard genome sequencing and annotation.</title>
        <authorList>
            <consortium name="The Broad Institute Genomics Platform"/>
            <consortium name="The Broad Institute Genome Sequencing Center for Infectious Disease"/>
            <person name="Wu L."/>
            <person name="Ma J."/>
        </authorList>
    </citation>
    <scope>NUCLEOTIDE SEQUENCE [LARGE SCALE GENOMIC DNA]</scope>
    <source>
        <strain evidence="7">DFY28</strain>
    </source>
</reference>
<evidence type="ECO:0000313" key="6">
    <source>
        <dbReference type="EMBL" id="MFD1784350.1"/>
    </source>
</evidence>
<dbReference type="PANTHER" id="PTHR11365:SF23">
    <property type="entry name" value="HYPOTHETICAL 5-OXOPROLINASE (EUROFUNG)-RELATED"/>
    <property type="match status" value="1"/>
</dbReference>
<feature type="domain" description="Hydantoinase A/oxoprolinase" evidence="3">
    <location>
        <begin position="204"/>
        <end position="486"/>
    </location>
</feature>
<evidence type="ECO:0000313" key="7">
    <source>
        <dbReference type="Proteomes" id="UP001597237"/>
    </source>
</evidence>
<dbReference type="Proteomes" id="UP001597237">
    <property type="component" value="Unassembled WGS sequence"/>
</dbReference>
<protein>
    <submittedName>
        <fullName evidence="6">Hydantoinase B/oxoprolinase family protein</fullName>
    </submittedName>
</protein>
<evidence type="ECO:0000256" key="1">
    <source>
        <dbReference type="ARBA" id="ARBA00010403"/>
    </source>
</evidence>
<dbReference type="InterPro" id="IPR008040">
    <property type="entry name" value="Hydant_A_N"/>
</dbReference>
<comment type="similarity">
    <text evidence="1">Belongs to the oxoprolinase family.</text>
</comment>
<proteinExistence type="inferred from homology"/>
<accession>A0ABW4N2P3</accession>
<keyword evidence="7" id="KW-1185">Reference proteome</keyword>
<dbReference type="Pfam" id="PF05378">
    <property type="entry name" value="Hydant_A_N"/>
    <property type="match status" value="1"/>
</dbReference>
<feature type="domain" description="Hydantoinase B/oxoprolinase" evidence="4">
    <location>
        <begin position="689"/>
        <end position="796"/>
    </location>
</feature>
<dbReference type="PANTHER" id="PTHR11365">
    <property type="entry name" value="5-OXOPROLINASE RELATED"/>
    <property type="match status" value="1"/>
</dbReference>
<evidence type="ECO:0000259" key="4">
    <source>
        <dbReference type="Pfam" id="PF02538"/>
    </source>
</evidence>
<organism evidence="6 7">
    <name type="scientific">Phenylobacterium terrae</name>
    <dbReference type="NCBI Taxonomy" id="2665495"/>
    <lineage>
        <taxon>Bacteria</taxon>
        <taxon>Pseudomonadati</taxon>
        <taxon>Pseudomonadota</taxon>
        <taxon>Alphaproteobacteria</taxon>
        <taxon>Caulobacterales</taxon>
        <taxon>Caulobacteraceae</taxon>
        <taxon>Phenylobacterium</taxon>
    </lineage>
</organism>
<dbReference type="InterPro" id="IPR002821">
    <property type="entry name" value="Hydantoinase_A"/>
</dbReference>
<dbReference type="EMBL" id="JBHUEY010000001">
    <property type="protein sequence ID" value="MFD1784350.1"/>
    <property type="molecule type" value="Genomic_DNA"/>
</dbReference>
<dbReference type="Pfam" id="PF02538">
    <property type="entry name" value="Hydantoinase_B"/>
    <property type="match status" value="2"/>
</dbReference>
<gene>
    <name evidence="6" type="ORF">ACFSC0_13165</name>
</gene>
<dbReference type="InterPro" id="IPR045079">
    <property type="entry name" value="Oxoprolinase-like"/>
</dbReference>
<evidence type="ECO:0000259" key="3">
    <source>
        <dbReference type="Pfam" id="PF01968"/>
    </source>
</evidence>
<evidence type="ECO:0000256" key="2">
    <source>
        <dbReference type="SAM" id="MobiDB-lite"/>
    </source>
</evidence>
<dbReference type="InterPro" id="IPR003692">
    <property type="entry name" value="Hydantoinase_B"/>
</dbReference>
<dbReference type="RefSeq" id="WP_377283700.1">
    <property type="nucleotide sequence ID" value="NZ_JBHRSI010000009.1"/>
</dbReference>
<feature type="domain" description="Hydantoinase/oxoprolinase N-terminal" evidence="5">
    <location>
        <begin position="7"/>
        <end position="184"/>
    </location>
</feature>
<dbReference type="Pfam" id="PF01968">
    <property type="entry name" value="Hydantoinase_A"/>
    <property type="match status" value="1"/>
</dbReference>
<feature type="domain" description="Hydantoinase B/oxoprolinase" evidence="4">
    <location>
        <begin position="832"/>
        <end position="1235"/>
    </location>
</feature>
<feature type="compositionally biased region" description="Low complexity" evidence="2">
    <location>
        <begin position="818"/>
        <end position="830"/>
    </location>
</feature>
<feature type="region of interest" description="Disordered" evidence="2">
    <location>
        <begin position="799"/>
        <end position="831"/>
    </location>
</feature>
<feature type="compositionally biased region" description="Basic and acidic residues" evidence="2">
    <location>
        <begin position="806"/>
        <end position="817"/>
    </location>
</feature>
<name>A0ABW4N2P3_9CAUL</name>
<sequence>MDRRWNFWIDRGGTFTDVIGLSPEGEEVSLKLLSASPAYEDAAVEAMRRVLGAGPGAPFPAEMVEAIKMGTTVATNALLERRGAKTLLVATAGFRDALLIGDQARPHLFALDIRRPEPLYAGVVEADERLAADGSQVRPLDRDALARDLAEARAEGFTSAAIAFLHSDLDPDHERAAGEIARAAGFEFVALSHEVSPLPRYVPRAETTVADAYLTPILQAYVRKVAGAVGGAPLYFMTSAGALVKAEAFRGRDALVSGPAGGVVGVARTAETAGAEAVLGFDMGGTSTDVARFAGALERKDQARIAGVRVRSPMLDVETVAAGGGSILTLDGMRARAGPHSAGADPGPAAYGRGGPATVTDANLVLGRLEPAFFPSVFGPKGDAPLDPAAARARLAELAQAMGADSPEAAAEGFVAVAVEQMAQAVRRISTERGFDPRDHALVAFGGAAGQVTCEVAEALGISEVLCPRHASVLSAWGIGQAQVAALRLAGLEAPLDAAGLARAREGLDAVEQDAREALAAQGGRPGEVRRILRLRYDGADAELPVPEGPLAGVRAAFEAAHRRLFGFIEPARTVLIASVEAEAVSPSTAHPDGSRDPSGASASSAWAPAFAGVSGGKVRMFARGEWRVAPVVAASELTEISGPALIVRPDTQIAVLPGWRARASADGLIRLAREGAAARTQVALDRPDPVTLELFNRRFMGVAEAMGAALERTAHSVNIKERLDFSCALFDVDGGLVANAPHMPVHLGSMGASVRAVRDRHPDLKPGEAFALNNPYAGGTHLPDITVVMPVFLQSSSPVAETTGEVDRRASAETEGARAPSTASRSPAPEVFASGEETPAFYVAARGHHADVGGVQPGSMPPFSKAIDEEGVLLDALPIMRGGEFLEAETRAALASGQWPARAPDRNIADLKAQIAACQAGAAAVAEMIALYGREVVARYMVFVQENAEAAVRRALHRLSDGAARAPMDGGGEVVVRTRVDAAAGEAVLDFTESAGQLPSNFNAPSAIVDAAALYVFRTLVDDDIPLNSGCLKPLRILTRKGSMLDPDPPAAVVAGNVETSQHVVDALYAALGVMANAQGTMNNFTFGDAARQYYETICGGAGATANGPGASAVHTHMTNSRLTDPEILERRFPVRVEVFEVRKGSGGAGAHPGGDGARRRIRFLEPMSAALLSTRREHPPQGVAGGGPGLAGAQRLIAPSGAVRQLPGCFSIEVAPGEAVEIETPGGGGFGPPP</sequence>
<evidence type="ECO:0000259" key="5">
    <source>
        <dbReference type="Pfam" id="PF05378"/>
    </source>
</evidence>
<comment type="caution">
    <text evidence="6">The sequence shown here is derived from an EMBL/GenBank/DDBJ whole genome shotgun (WGS) entry which is preliminary data.</text>
</comment>